<accession>A0ABT1QCC1</accession>
<comment type="caution">
    <text evidence="1">The sequence shown here is derived from an EMBL/GenBank/DDBJ whole genome shotgun (WGS) entry which is preliminary data.</text>
</comment>
<reference evidence="1 2" key="1">
    <citation type="submission" date="2022-07" db="EMBL/GenBank/DDBJ databases">
        <title>Degradation activity of malathion, p-nitrophenol and potential low-temperature adaptation strategy of Rhodococcus sp. FXJ9.536.</title>
        <authorList>
            <person name="Huang J."/>
            <person name="Huang Y."/>
        </authorList>
    </citation>
    <scope>NUCLEOTIDE SEQUENCE [LARGE SCALE GENOMIC DNA]</scope>
    <source>
        <strain evidence="1 2">FXJ9.536</strain>
    </source>
</reference>
<evidence type="ECO:0000313" key="2">
    <source>
        <dbReference type="Proteomes" id="UP001524501"/>
    </source>
</evidence>
<dbReference type="Proteomes" id="UP001524501">
    <property type="component" value="Unassembled WGS sequence"/>
</dbReference>
<sequence>MMQDGAFRITAEELAEFVGPAEVQPVAPHLWLLNTLTGETTVERRGDYGNVPQGWVLLMTGPDPAWVDQWAGDLQRACDEQLNPLLAEAFPMEGVAE</sequence>
<evidence type="ECO:0000313" key="1">
    <source>
        <dbReference type="EMBL" id="MCQ4119900.1"/>
    </source>
</evidence>
<proteinExistence type="predicted"/>
<keyword evidence="2" id="KW-1185">Reference proteome</keyword>
<gene>
    <name evidence="1" type="ORF">NOF53_12075</name>
</gene>
<organism evidence="1 2">
    <name type="scientific">Rhodococcus tibetensis</name>
    <dbReference type="NCBI Taxonomy" id="2965064"/>
    <lineage>
        <taxon>Bacteria</taxon>
        <taxon>Bacillati</taxon>
        <taxon>Actinomycetota</taxon>
        <taxon>Actinomycetes</taxon>
        <taxon>Mycobacteriales</taxon>
        <taxon>Nocardiaceae</taxon>
        <taxon>Rhodococcus</taxon>
    </lineage>
</organism>
<dbReference type="EMBL" id="JANFQF010000008">
    <property type="protein sequence ID" value="MCQ4119900.1"/>
    <property type="molecule type" value="Genomic_DNA"/>
</dbReference>
<protein>
    <submittedName>
        <fullName evidence="1">Uncharacterized protein</fullName>
    </submittedName>
</protein>
<name>A0ABT1QCC1_9NOCA</name>
<dbReference type="RefSeq" id="WP_255968479.1">
    <property type="nucleotide sequence ID" value="NZ_JANFQF010000008.1"/>
</dbReference>